<keyword evidence="5" id="KW-1185">Reference proteome</keyword>
<dbReference type="AlphaFoldDB" id="K1JFE6"/>
<dbReference type="PATRIC" id="fig|742823.3.peg.2134"/>
<evidence type="ECO:0000313" key="5">
    <source>
        <dbReference type="Proteomes" id="UP000005835"/>
    </source>
</evidence>
<comment type="caution">
    <text evidence="4">The sequence shown here is derived from an EMBL/GenBank/DDBJ whole genome shotgun (WGS) entry which is preliminary data.</text>
</comment>
<keyword evidence="1" id="KW-0285">Flavoprotein</keyword>
<evidence type="ECO:0000259" key="3">
    <source>
        <dbReference type="Pfam" id="PF03358"/>
    </source>
</evidence>
<feature type="domain" description="NADPH-dependent FMN reductase-like" evidence="3">
    <location>
        <begin position="1"/>
        <end position="137"/>
    </location>
</feature>
<dbReference type="InterPro" id="IPR029039">
    <property type="entry name" value="Flavoprotein-like_sf"/>
</dbReference>
<dbReference type="GO" id="GO:0016491">
    <property type="term" value="F:oxidoreductase activity"/>
    <property type="evidence" value="ECO:0007669"/>
    <property type="project" value="InterPro"/>
</dbReference>
<evidence type="ECO:0000313" key="4">
    <source>
        <dbReference type="EMBL" id="EKB30300.1"/>
    </source>
</evidence>
<evidence type="ECO:0000256" key="1">
    <source>
        <dbReference type="ARBA" id="ARBA00022630"/>
    </source>
</evidence>
<evidence type="ECO:0000256" key="2">
    <source>
        <dbReference type="ARBA" id="ARBA00022643"/>
    </source>
</evidence>
<dbReference type="eggNOG" id="COG0655">
    <property type="taxonomic scope" value="Bacteria"/>
</dbReference>
<dbReference type="InterPro" id="IPR051796">
    <property type="entry name" value="ISF_SsuE-like"/>
</dbReference>
<dbReference type="PANTHER" id="PTHR43278:SF2">
    <property type="entry name" value="IRON-SULFUR FLAVOPROTEIN"/>
    <property type="match status" value="1"/>
</dbReference>
<sequence length="190" mass="20105">MKILLINGSPREGNTARVLEALAARLGGHDVETLRLGELGIRGCIGCLRCQQDVEHFVCHQTGDDANAVLAKIVAADVVLMATPLYGHCFTAQMKCLDDRMSALMKWVGGEHPHVVSALKDKPMGLAVTCGGPSAGNADLLLALFDKTAEGRQARVFGKYVFEFCPGDPAGFTPDEALLARMAADVAALG</sequence>
<keyword evidence="2" id="KW-0288">FMN</keyword>
<dbReference type="InterPro" id="IPR005025">
    <property type="entry name" value="FMN_Rdtase-like_dom"/>
</dbReference>
<dbReference type="Pfam" id="PF03358">
    <property type="entry name" value="FMN_red"/>
    <property type="match status" value="1"/>
</dbReference>
<gene>
    <name evidence="4" type="ORF">HMPREF9465_02126</name>
</gene>
<organism evidence="4 5">
    <name type="scientific">Sutterella wadsworthensis 2_1_59BFAA</name>
    <dbReference type="NCBI Taxonomy" id="742823"/>
    <lineage>
        <taxon>Bacteria</taxon>
        <taxon>Pseudomonadati</taxon>
        <taxon>Pseudomonadota</taxon>
        <taxon>Betaproteobacteria</taxon>
        <taxon>Burkholderiales</taxon>
        <taxon>Sutterellaceae</taxon>
        <taxon>Sutterella</taxon>
    </lineage>
</organism>
<dbReference type="Gene3D" id="3.40.50.360">
    <property type="match status" value="1"/>
</dbReference>
<protein>
    <recommendedName>
        <fullName evidence="3">NADPH-dependent FMN reductase-like domain-containing protein</fullName>
    </recommendedName>
</protein>
<dbReference type="SUPFAM" id="SSF52218">
    <property type="entry name" value="Flavoproteins"/>
    <property type="match status" value="1"/>
</dbReference>
<dbReference type="RefSeq" id="WP_005436913.1">
    <property type="nucleotide sequence ID" value="NZ_JH815520.1"/>
</dbReference>
<accession>K1JFE6</accession>
<dbReference type="HOGENOM" id="CLU_050993_4_2_4"/>
<dbReference type="OrthoDB" id="9787136at2"/>
<dbReference type="PANTHER" id="PTHR43278">
    <property type="entry name" value="NAD(P)H-DEPENDENT FMN-CONTAINING OXIDOREDUCTASE YWQN-RELATED"/>
    <property type="match status" value="1"/>
</dbReference>
<dbReference type="STRING" id="742823.HMPREF9465_02126"/>
<dbReference type="Proteomes" id="UP000005835">
    <property type="component" value="Unassembled WGS sequence"/>
</dbReference>
<proteinExistence type="predicted"/>
<dbReference type="EMBL" id="ADMG01000047">
    <property type="protein sequence ID" value="EKB30300.1"/>
    <property type="molecule type" value="Genomic_DNA"/>
</dbReference>
<reference evidence="4 5" key="1">
    <citation type="submission" date="2012-05" db="EMBL/GenBank/DDBJ databases">
        <title>The Genome Sequence of Sutterella wadsworthensis 2_1_59BFAA.</title>
        <authorList>
            <consortium name="The Broad Institute Genome Sequencing Platform"/>
            <person name="Earl A."/>
            <person name="Ward D."/>
            <person name="Feldgarden M."/>
            <person name="Gevers D."/>
            <person name="Daigneault M."/>
            <person name="Strauss J."/>
            <person name="Allen-Vercoe E."/>
            <person name="Walker B."/>
            <person name="Young S.K."/>
            <person name="Zeng Q."/>
            <person name="Gargeya S."/>
            <person name="Fitzgerald M."/>
            <person name="Haas B."/>
            <person name="Abouelleil A."/>
            <person name="Alvarado L."/>
            <person name="Arachchi H.M."/>
            <person name="Berlin A.M."/>
            <person name="Chapman S.B."/>
            <person name="Goldberg J."/>
            <person name="Griggs A."/>
            <person name="Gujja S."/>
            <person name="Hansen M."/>
            <person name="Howarth C."/>
            <person name="Imamovic A."/>
            <person name="Larimer J."/>
            <person name="McCowen C."/>
            <person name="Montmayeur A."/>
            <person name="Murphy C."/>
            <person name="Neiman D."/>
            <person name="Pearson M."/>
            <person name="Priest M."/>
            <person name="Roberts A."/>
            <person name="Saif S."/>
            <person name="Shea T."/>
            <person name="Sisk P."/>
            <person name="Sykes S."/>
            <person name="Wortman J."/>
            <person name="Nusbaum C."/>
            <person name="Birren B."/>
        </authorList>
    </citation>
    <scope>NUCLEOTIDE SEQUENCE [LARGE SCALE GENOMIC DNA]</scope>
    <source>
        <strain evidence="4 5">2_1_59BFAA</strain>
    </source>
</reference>
<name>K1JFE6_9BURK</name>